<evidence type="ECO:0000256" key="1">
    <source>
        <dbReference type="SAM" id="MobiDB-lite"/>
    </source>
</evidence>
<reference evidence="3 4" key="1">
    <citation type="submission" date="2024-06" db="EMBL/GenBank/DDBJ databases">
        <authorList>
            <person name="Chen R.Y."/>
        </authorList>
    </citation>
    <scope>NUCLEOTIDE SEQUENCE [LARGE SCALE GENOMIC DNA]</scope>
    <source>
        <strain evidence="3 4">D2</strain>
    </source>
</reference>
<dbReference type="SUPFAM" id="SSF103647">
    <property type="entry name" value="TSP type-3 repeat"/>
    <property type="match status" value="1"/>
</dbReference>
<dbReference type="Gene3D" id="4.10.1080.10">
    <property type="entry name" value="TSP type-3 repeat"/>
    <property type="match status" value="1"/>
</dbReference>
<feature type="region of interest" description="Disordered" evidence="1">
    <location>
        <begin position="25"/>
        <end position="56"/>
    </location>
</feature>
<dbReference type="Proteomes" id="UP001467690">
    <property type="component" value="Unassembled WGS sequence"/>
</dbReference>
<keyword evidence="2" id="KW-0732">Signal</keyword>
<comment type="caution">
    <text evidence="3">The sequence shown here is derived from an EMBL/GenBank/DDBJ whole genome shotgun (WGS) entry which is preliminary data.</text>
</comment>
<gene>
    <name evidence="3" type="ORF">ABS311_18305</name>
</gene>
<evidence type="ECO:0000256" key="2">
    <source>
        <dbReference type="SAM" id="SignalP"/>
    </source>
</evidence>
<feature type="compositionally biased region" description="Basic and acidic residues" evidence="1">
    <location>
        <begin position="47"/>
        <end position="56"/>
    </location>
</feature>
<keyword evidence="4" id="KW-1185">Reference proteome</keyword>
<evidence type="ECO:0000313" key="3">
    <source>
        <dbReference type="EMBL" id="MER2493832.1"/>
    </source>
</evidence>
<protein>
    <submittedName>
        <fullName evidence="3">Uncharacterized protein</fullName>
    </submittedName>
</protein>
<accession>A0ABV1RLL8</accession>
<proteinExistence type="predicted"/>
<dbReference type="RefSeq" id="WP_350402883.1">
    <property type="nucleotide sequence ID" value="NZ_JBELOE010000270.1"/>
</dbReference>
<feature type="chain" id="PRO_5047222275" evidence="2">
    <location>
        <begin position="25"/>
        <end position="340"/>
    </location>
</feature>
<dbReference type="EMBL" id="JBELOE010000270">
    <property type="protein sequence ID" value="MER2493832.1"/>
    <property type="molecule type" value="Genomic_DNA"/>
</dbReference>
<dbReference type="PROSITE" id="PS51257">
    <property type="entry name" value="PROKAR_LIPOPROTEIN"/>
    <property type="match status" value="1"/>
</dbReference>
<feature type="signal peptide" evidence="2">
    <location>
        <begin position="1"/>
        <end position="24"/>
    </location>
</feature>
<name>A0ABV1RLL8_9ALTE</name>
<sequence length="340" mass="37398">MSKKTTLALLISAILCGCSLEVETDEENNNEPDNQVQDSDNDGFNDNDDRFPHDPNEWADADLDGVGDNTDNCLEIPNPNQFDENQNSVGDACDIFAFDQSAIPFTSDEDNLEGIVAWNVGAPAIEDENTGHRIPDPYYLENINEYAYYYLASRDYAQINPNSPGVIAATDGAMTGFPHFANAMQTYGYSESDIRLRFGLMTLGDDVEGVDWQLNGDTETRYYTGGTFSIELDEIAILSGDMPQLTLDIKYNVAQNPLDDEISGITEPVDAQSINVVADDNVMQIMAEAFLADVAQSDVGLRLVFDSIQPAGQSEYEDVNNARGGAYFEPQNGRLEIVQD</sequence>
<organism evidence="3 4">
    <name type="scientific">Catenovulum sediminis</name>
    <dbReference type="NCBI Taxonomy" id="1740262"/>
    <lineage>
        <taxon>Bacteria</taxon>
        <taxon>Pseudomonadati</taxon>
        <taxon>Pseudomonadota</taxon>
        <taxon>Gammaproteobacteria</taxon>
        <taxon>Alteromonadales</taxon>
        <taxon>Alteromonadaceae</taxon>
        <taxon>Catenovulum</taxon>
    </lineage>
</organism>
<dbReference type="InterPro" id="IPR028974">
    <property type="entry name" value="TSP_type-3_rpt"/>
</dbReference>
<evidence type="ECO:0000313" key="4">
    <source>
        <dbReference type="Proteomes" id="UP001467690"/>
    </source>
</evidence>